<sequence>MADCTPGLVSPGSSLVLLSATELSLLEEFGWSPLPGCERVSTMSG</sequence>
<comment type="caution">
    <text evidence="1">The sequence shown here is derived from an EMBL/GenBank/DDBJ whole genome shotgun (WGS) entry which is preliminary data.</text>
</comment>
<protein>
    <submittedName>
        <fullName evidence="1">Uncharacterized protein</fullName>
    </submittedName>
</protein>
<proteinExistence type="predicted"/>
<gene>
    <name evidence="1" type="ORF">GEV33_001769</name>
</gene>
<dbReference type="Proteomes" id="UP000719412">
    <property type="component" value="Unassembled WGS sequence"/>
</dbReference>
<reference evidence="1" key="2">
    <citation type="submission" date="2021-08" db="EMBL/GenBank/DDBJ databases">
        <authorList>
            <person name="Eriksson T."/>
        </authorList>
    </citation>
    <scope>NUCLEOTIDE SEQUENCE</scope>
    <source>
        <strain evidence="1">Stoneville</strain>
        <tissue evidence="1">Whole head</tissue>
    </source>
</reference>
<accession>A0A8J6HVF7</accession>
<evidence type="ECO:0000313" key="2">
    <source>
        <dbReference type="Proteomes" id="UP000719412"/>
    </source>
</evidence>
<dbReference type="AlphaFoldDB" id="A0A8J6HVF7"/>
<name>A0A8J6HVF7_TENMO</name>
<organism evidence="1 2">
    <name type="scientific">Tenebrio molitor</name>
    <name type="common">Yellow mealworm beetle</name>
    <dbReference type="NCBI Taxonomy" id="7067"/>
    <lineage>
        <taxon>Eukaryota</taxon>
        <taxon>Metazoa</taxon>
        <taxon>Ecdysozoa</taxon>
        <taxon>Arthropoda</taxon>
        <taxon>Hexapoda</taxon>
        <taxon>Insecta</taxon>
        <taxon>Pterygota</taxon>
        <taxon>Neoptera</taxon>
        <taxon>Endopterygota</taxon>
        <taxon>Coleoptera</taxon>
        <taxon>Polyphaga</taxon>
        <taxon>Cucujiformia</taxon>
        <taxon>Tenebrionidae</taxon>
        <taxon>Tenebrio</taxon>
    </lineage>
</organism>
<reference evidence="1" key="1">
    <citation type="journal article" date="2020" name="J Insects Food Feed">
        <title>The yellow mealworm (Tenebrio molitor) genome: a resource for the emerging insects as food and feed industry.</title>
        <authorList>
            <person name="Eriksson T."/>
            <person name="Andere A."/>
            <person name="Kelstrup H."/>
            <person name="Emery V."/>
            <person name="Picard C."/>
        </authorList>
    </citation>
    <scope>NUCLEOTIDE SEQUENCE</scope>
    <source>
        <strain evidence="1">Stoneville</strain>
        <tissue evidence="1">Whole head</tissue>
    </source>
</reference>
<evidence type="ECO:0000313" key="1">
    <source>
        <dbReference type="EMBL" id="KAH0821022.1"/>
    </source>
</evidence>
<dbReference type="EMBL" id="JABDTM020009552">
    <property type="protein sequence ID" value="KAH0821022.1"/>
    <property type="molecule type" value="Genomic_DNA"/>
</dbReference>
<keyword evidence="2" id="KW-1185">Reference proteome</keyword>